<dbReference type="EMBL" id="CM042011">
    <property type="protein sequence ID" value="KAI3767551.1"/>
    <property type="molecule type" value="Genomic_DNA"/>
</dbReference>
<keyword evidence="2" id="KW-1185">Reference proteome</keyword>
<evidence type="ECO:0000313" key="2">
    <source>
        <dbReference type="Proteomes" id="UP001055811"/>
    </source>
</evidence>
<reference evidence="1 2" key="2">
    <citation type="journal article" date="2022" name="Mol. Ecol. Resour.">
        <title>The genomes of chicory, endive, great burdock and yacon provide insights into Asteraceae paleo-polyploidization history and plant inulin production.</title>
        <authorList>
            <person name="Fan W."/>
            <person name="Wang S."/>
            <person name="Wang H."/>
            <person name="Wang A."/>
            <person name="Jiang F."/>
            <person name="Liu H."/>
            <person name="Zhao H."/>
            <person name="Xu D."/>
            <person name="Zhang Y."/>
        </authorList>
    </citation>
    <scope>NUCLEOTIDE SEQUENCE [LARGE SCALE GENOMIC DNA]</scope>
    <source>
        <strain evidence="2">cv. Punajuju</strain>
        <tissue evidence="1">Leaves</tissue>
    </source>
</reference>
<comment type="caution">
    <text evidence="1">The sequence shown here is derived from an EMBL/GenBank/DDBJ whole genome shotgun (WGS) entry which is preliminary data.</text>
</comment>
<reference evidence="2" key="1">
    <citation type="journal article" date="2022" name="Mol. Ecol. Resour.">
        <title>The genomes of chicory, endive, great burdock and yacon provide insights into Asteraceae palaeo-polyploidization history and plant inulin production.</title>
        <authorList>
            <person name="Fan W."/>
            <person name="Wang S."/>
            <person name="Wang H."/>
            <person name="Wang A."/>
            <person name="Jiang F."/>
            <person name="Liu H."/>
            <person name="Zhao H."/>
            <person name="Xu D."/>
            <person name="Zhang Y."/>
        </authorList>
    </citation>
    <scope>NUCLEOTIDE SEQUENCE [LARGE SCALE GENOMIC DNA]</scope>
    <source>
        <strain evidence="2">cv. Punajuju</strain>
    </source>
</reference>
<accession>A0ACB9F9P4</accession>
<sequence length="169" mass="19558">MSGIPQQQNMMQTSRGQRNNLIIEPGFADARQFIQERIYDFLMQRQKTQEIATKKVMDIVRRLEEGLFKTATTKEEYMNLETFENRLHALIRSLPWSNQSQQYQQQGGNSMMSSSLSNTTQISSGMHHHMVPWVHLMTSQSVNLSDDETMDTEITAKGNDDSQPQVKRM</sequence>
<name>A0ACB9F9P4_CICIN</name>
<organism evidence="1 2">
    <name type="scientific">Cichorium intybus</name>
    <name type="common">Chicory</name>
    <dbReference type="NCBI Taxonomy" id="13427"/>
    <lineage>
        <taxon>Eukaryota</taxon>
        <taxon>Viridiplantae</taxon>
        <taxon>Streptophyta</taxon>
        <taxon>Embryophyta</taxon>
        <taxon>Tracheophyta</taxon>
        <taxon>Spermatophyta</taxon>
        <taxon>Magnoliopsida</taxon>
        <taxon>eudicotyledons</taxon>
        <taxon>Gunneridae</taxon>
        <taxon>Pentapetalae</taxon>
        <taxon>asterids</taxon>
        <taxon>campanulids</taxon>
        <taxon>Asterales</taxon>
        <taxon>Asteraceae</taxon>
        <taxon>Cichorioideae</taxon>
        <taxon>Cichorieae</taxon>
        <taxon>Cichoriinae</taxon>
        <taxon>Cichorium</taxon>
    </lineage>
</organism>
<dbReference type="Proteomes" id="UP001055811">
    <property type="component" value="Linkage Group LG03"/>
</dbReference>
<proteinExistence type="predicted"/>
<evidence type="ECO:0000313" key="1">
    <source>
        <dbReference type="EMBL" id="KAI3767551.1"/>
    </source>
</evidence>
<protein>
    <submittedName>
        <fullName evidence="1">Uncharacterized protein</fullName>
    </submittedName>
</protein>
<gene>
    <name evidence="1" type="ORF">L2E82_17756</name>
</gene>